<dbReference type="SUPFAM" id="SSF141868">
    <property type="entry name" value="EAL domain-like"/>
    <property type="match status" value="1"/>
</dbReference>
<dbReference type="EMBL" id="SMAO01000001">
    <property type="protein sequence ID" value="TCT23694.1"/>
    <property type="molecule type" value="Genomic_DNA"/>
</dbReference>
<dbReference type="Gene3D" id="3.20.20.450">
    <property type="entry name" value="EAL domain"/>
    <property type="match status" value="1"/>
</dbReference>
<dbReference type="PROSITE" id="PS50887">
    <property type="entry name" value="GGDEF"/>
    <property type="match status" value="1"/>
</dbReference>
<evidence type="ECO:0000313" key="4">
    <source>
        <dbReference type="EMBL" id="TCT23694.1"/>
    </source>
</evidence>
<dbReference type="SMART" id="SM00052">
    <property type="entry name" value="EAL"/>
    <property type="match status" value="1"/>
</dbReference>
<dbReference type="CDD" id="cd01949">
    <property type="entry name" value="GGDEF"/>
    <property type="match status" value="1"/>
</dbReference>
<organism evidence="4 5">
    <name type="scientific">Thiobaca trueperi</name>
    <dbReference type="NCBI Taxonomy" id="127458"/>
    <lineage>
        <taxon>Bacteria</taxon>
        <taxon>Pseudomonadati</taxon>
        <taxon>Pseudomonadota</taxon>
        <taxon>Gammaproteobacteria</taxon>
        <taxon>Chromatiales</taxon>
        <taxon>Chromatiaceae</taxon>
        <taxon>Thiobaca</taxon>
    </lineage>
</organism>
<sequence length="1287" mass="140433">MPDHQTNGRDRRIQTRYTVELHAKVRGANQLPTSCRVLNICNGGVLLDTPASEPELPFKRGEHIDLYFDLPDAQSMDPVQAVIEVSHRVDRGLGARFIRLAGDGRMRLARFIRETAARQSPPTEDTGRHPVQARAREVLEQVGQQGLGVLLDSLLETLVDELWTHSERAESDAERTRFAGEIALLARAIQNESVPRQLRQQLLDALRNLGLGASAPSVGQAQDSPAEGLQLVDQDAFEIWLAKSELANRLEQELHEPLESLRNHLAGLFHDAALPVEPLALAETIEQALQEIGVGLQLQRLSMQIVANHLSRNLGAFYREVLNAWVSAGLDASGSPSAISGTPDLPPSAAPVGNPVAPPPETAPSSEPAAPDIPVTPPGATTAAAAVDALPSTQAVAGTIANLLAATCSPIKLKESRQSGAFAGGQHIADLLASLPANEQIAAADPDQPLRELVAKWLVAAEARQPGASSGRQPVMSPQVEERVEVTDRLLSHMLADPVTPPQVKSLIKPLTTRLLAMTLAGSGAVADGRQPLINLINRLEHLARFLPGDEDSHQGLQREFGELAQKLVSSDGQDPQALGDLSKRLGKLESRVGHEYQDNVTNWIKVCESRERERLAREAVRKHLNTAFAGRRMHRIVDELLLLGWRGLLELVCVNVGIEGPRWRNLWWILCDLHGLTGGEEPKAEPSARRATGKDLKALIQEVRAALAYIGADPILCDDLLGRLETAVRRAQAAMDRDDDYLLYCPAPPDPDSAPEKIPAGLSQADWERGLAQVGALPLGDLIWMRGKEADKALRLIWRNEDGSRLAVTDTLAKKLKVLRRGRLAEAFARGQARAETPNTQPMVTRAADAALSEMHQRLAHHEHQDALTGLADQRRLVGALTELLLTERGLPPAYALFFLELDRYDTLTGTYGYSAGERMLQAVARLLEGVVADAVCLAYLGGSRFGLLMPACDQDHAVEIGESIRAGLAVMNFDLQGRPYRISGSLGIAMLTSDSSSPEKLMSAASVACLAAQREGGDHAVLFTEDNAIIARQLEYMRGWAQTDDVIKAGRRRLRYQRIVPINPAAELLPHCEILLSVYDQQGNPLPLQSFIATAEAFNRMREVDRQVIDDAFSWVHHHPDKVSAVGGVAINLSGQSLSDPGLLNYIRAALERLQIPVELVSFEVTETAAIVNLDQAAILLADIRALGCSIALDDFGAGMSSYSYLKHLPVDYVKIDGSFIKDILVSPHDREIVKSFNEIAHFMGKKTIAEYVENLEILELLRDIGVDYAQGYAIEKPQFIDEMI</sequence>
<dbReference type="RefSeq" id="WP_132974806.1">
    <property type="nucleotide sequence ID" value="NZ_SMAO01000001.1"/>
</dbReference>
<dbReference type="GO" id="GO:0071111">
    <property type="term" value="F:cyclic-guanylate-specific phosphodiesterase activity"/>
    <property type="evidence" value="ECO:0007669"/>
    <property type="project" value="InterPro"/>
</dbReference>
<evidence type="ECO:0000256" key="1">
    <source>
        <dbReference type="SAM" id="MobiDB-lite"/>
    </source>
</evidence>
<keyword evidence="5" id="KW-1185">Reference proteome</keyword>
<dbReference type="SUPFAM" id="SSF141371">
    <property type="entry name" value="PilZ domain-like"/>
    <property type="match status" value="1"/>
</dbReference>
<dbReference type="Pfam" id="PF07238">
    <property type="entry name" value="PilZ"/>
    <property type="match status" value="1"/>
</dbReference>
<evidence type="ECO:0000259" key="2">
    <source>
        <dbReference type="PROSITE" id="PS50883"/>
    </source>
</evidence>
<dbReference type="InterPro" id="IPR050706">
    <property type="entry name" value="Cyclic-di-GMP_PDE-like"/>
</dbReference>
<name>A0A4R3N4K2_9GAMM</name>
<dbReference type="InterPro" id="IPR009875">
    <property type="entry name" value="PilZ_domain"/>
</dbReference>
<evidence type="ECO:0000259" key="3">
    <source>
        <dbReference type="PROSITE" id="PS50887"/>
    </source>
</evidence>
<dbReference type="SMART" id="SM00267">
    <property type="entry name" value="GGDEF"/>
    <property type="match status" value="1"/>
</dbReference>
<dbReference type="InterPro" id="IPR029787">
    <property type="entry name" value="Nucleotide_cyclase"/>
</dbReference>
<dbReference type="Gene3D" id="3.30.70.270">
    <property type="match status" value="1"/>
</dbReference>
<dbReference type="OrthoDB" id="9787514at2"/>
<dbReference type="Pfam" id="PF00990">
    <property type="entry name" value="GGDEF"/>
    <property type="match status" value="1"/>
</dbReference>
<dbReference type="PROSITE" id="PS50883">
    <property type="entry name" value="EAL"/>
    <property type="match status" value="1"/>
</dbReference>
<dbReference type="InterPro" id="IPR001633">
    <property type="entry name" value="EAL_dom"/>
</dbReference>
<dbReference type="GO" id="GO:0035438">
    <property type="term" value="F:cyclic-di-GMP binding"/>
    <property type="evidence" value="ECO:0007669"/>
    <property type="project" value="InterPro"/>
</dbReference>
<dbReference type="CDD" id="cd01948">
    <property type="entry name" value="EAL"/>
    <property type="match status" value="1"/>
</dbReference>
<feature type="region of interest" description="Disordered" evidence="1">
    <location>
        <begin position="336"/>
        <end position="379"/>
    </location>
</feature>
<gene>
    <name evidence="4" type="ORF">EDC35_1014</name>
</gene>
<dbReference type="InterPro" id="IPR012434">
    <property type="entry name" value="DUF1631"/>
</dbReference>
<feature type="domain" description="GGDEF" evidence="3">
    <location>
        <begin position="894"/>
        <end position="1027"/>
    </location>
</feature>
<dbReference type="Pfam" id="PF00563">
    <property type="entry name" value="EAL"/>
    <property type="match status" value="1"/>
</dbReference>
<dbReference type="NCBIfam" id="TIGR00254">
    <property type="entry name" value="GGDEF"/>
    <property type="match status" value="1"/>
</dbReference>
<accession>A0A4R3N4K2</accession>
<dbReference type="Pfam" id="PF07793">
    <property type="entry name" value="DUF1631"/>
    <property type="match status" value="1"/>
</dbReference>
<protein>
    <submittedName>
        <fullName evidence="4">Diguanylate cyclase/phosphodiesterase</fullName>
    </submittedName>
</protein>
<proteinExistence type="predicted"/>
<comment type="caution">
    <text evidence="4">The sequence shown here is derived from an EMBL/GenBank/DDBJ whole genome shotgun (WGS) entry which is preliminary data.</text>
</comment>
<dbReference type="InterPro" id="IPR043128">
    <property type="entry name" value="Rev_trsase/Diguanyl_cyclase"/>
</dbReference>
<dbReference type="SUPFAM" id="SSF55073">
    <property type="entry name" value="Nucleotide cyclase"/>
    <property type="match status" value="1"/>
</dbReference>
<dbReference type="InterPro" id="IPR000160">
    <property type="entry name" value="GGDEF_dom"/>
</dbReference>
<evidence type="ECO:0000313" key="5">
    <source>
        <dbReference type="Proteomes" id="UP000295717"/>
    </source>
</evidence>
<feature type="domain" description="EAL" evidence="2">
    <location>
        <begin position="1038"/>
        <end position="1287"/>
    </location>
</feature>
<dbReference type="PANTHER" id="PTHR33121:SF23">
    <property type="entry name" value="CYCLIC DI-GMP PHOSPHODIESTERASE PDEB"/>
    <property type="match status" value="1"/>
</dbReference>
<dbReference type="PANTHER" id="PTHR33121">
    <property type="entry name" value="CYCLIC DI-GMP PHOSPHODIESTERASE PDEF"/>
    <property type="match status" value="1"/>
</dbReference>
<dbReference type="Proteomes" id="UP000295717">
    <property type="component" value="Unassembled WGS sequence"/>
</dbReference>
<dbReference type="InterPro" id="IPR035919">
    <property type="entry name" value="EAL_sf"/>
</dbReference>
<dbReference type="Gene3D" id="2.40.10.220">
    <property type="entry name" value="predicted glycosyltransferase like domains"/>
    <property type="match status" value="1"/>
</dbReference>
<reference evidence="4 5" key="1">
    <citation type="submission" date="2019-03" db="EMBL/GenBank/DDBJ databases">
        <title>Genomic Encyclopedia of Type Strains, Phase IV (KMG-IV): sequencing the most valuable type-strain genomes for metagenomic binning, comparative biology and taxonomic classification.</title>
        <authorList>
            <person name="Goeker M."/>
        </authorList>
    </citation>
    <scope>NUCLEOTIDE SEQUENCE [LARGE SCALE GENOMIC DNA]</scope>
    <source>
        <strain evidence="4 5">DSM 13587</strain>
    </source>
</reference>